<dbReference type="GO" id="GO:0003908">
    <property type="term" value="F:methylated-DNA-[protein]-cysteine S-methyltransferase activity"/>
    <property type="evidence" value="ECO:0007669"/>
    <property type="project" value="UniProtKB-EC"/>
</dbReference>
<comment type="similarity">
    <text evidence="2">Belongs to the MGMT family.</text>
</comment>
<dbReference type="InterPro" id="IPR036631">
    <property type="entry name" value="MGMT_N_sf"/>
</dbReference>
<gene>
    <name evidence="11" type="ORF">SAMN05216438_10324</name>
</gene>
<dbReference type="FunFam" id="1.10.10.10:FF:000214">
    <property type="entry name" value="Methylated-DNA--protein-cysteine methyltransferase"/>
    <property type="match status" value="1"/>
</dbReference>
<evidence type="ECO:0000256" key="5">
    <source>
        <dbReference type="ARBA" id="ARBA00022679"/>
    </source>
</evidence>
<dbReference type="InterPro" id="IPR014048">
    <property type="entry name" value="MethylDNA_cys_MeTrfase_DNA-bd"/>
</dbReference>
<dbReference type="InterPro" id="IPR008332">
    <property type="entry name" value="MethylG_MeTrfase_N"/>
</dbReference>
<proteinExistence type="inferred from homology"/>
<dbReference type="NCBIfam" id="TIGR00589">
    <property type="entry name" value="ogt"/>
    <property type="match status" value="1"/>
</dbReference>
<dbReference type="InterPro" id="IPR036217">
    <property type="entry name" value="MethylDNA_cys_MeTrfase_DNAb"/>
</dbReference>
<name>A0A1I4G523_9LACT</name>
<keyword evidence="7" id="KW-0234">DNA repair</keyword>
<keyword evidence="6" id="KW-0227">DNA damage</keyword>
<reference evidence="11 12" key="1">
    <citation type="submission" date="2016-10" db="EMBL/GenBank/DDBJ databases">
        <authorList>
            <person name="de Groot N.N."/>
        </authorList>
    </citation>
    <scope>NUCLEOTIDE SEQUENCE [LARGE SCALE GENOMIC DNA]</scope>
    <source>
        <strain evidence="11 12">M79</strain>
    </source>
</reference>
<evidence type="ECO:0000259" key="9">
    <source>
        <dbReference type="Pfam" id="PF01035"/>
    </source>
</evidence>
<dbReference type="InterPro" id="IPR036388">
    <property type="entry name" value="WH-like_DNA-bd_sf"/>
</dbReference>
<dbReference type="Proteomes" id="UP000181969">
    <property type="component" value="Unassembled WGS sequence"/>
</dbReference>
<dbReference type="AlphaFoldDB" id="A0A1I4G523"/>
<dbReference type="EC" id="2.1.1.63" evidence="3"/>
<dbReference type="GO" id="GO:0006281">
    <property type="term" value="P:DNA repair"/>
    <property type="evidence" value="ECO:0007669"/>
    <property type="project" value="UniProtKB-KW"/>
</dbReference>
<keyword evidence="4 11" id="KW-0489">Methyltransferase</keyword>
<evidence type="ECO:0000256" key="2">
    <source>
        <dbReference type="ARBA" id="ARBA00008711"/>
    </source>
</evidence>
<feature type="domain" description="Methylguanine DNA methyltransferase ribonuclease-like" evidence="10">
    <location>
        <begin position="14"/>
        <end position="88"/>
    </location>
</feature>
<accession>A0A1I4G523</accession>
<evidence type="ECO:0000259" key="10">
    <source>
        <dbReference type="Pfam" id="PF02870"/>
    </source>
</evidence>
<evidence type="ECO:0000256" key="8">
    <source>
        <dbReference type="ARBA" id="ARBA00049348"/>
    </source>
</evidence>
<dbReference type="GO" id="GO:0032259">
    <property type="term" value="P:methylation"/>
    <property type="evidence" value="ECO:0007669"/>
    <property type="project" value="UniProtKB-KW"/>
</dbReference>
<dbReference type="SUPFAM" id="SSF46767">
    <property type="entry name" value="Methylated DNA-protein cysteine methyltransferase, C-terminal domain"/>
    <property type="match status" value="1"/>
</dbReference>
<comment type="catalytic activity">
    <reaction evidence="8">
        <text>a 6-O-methyl-2'-deoxyguanosine in DNA + L-cysteinyl-[protein] = S-methyl-L-cysteinyl-[protein] + a 2'-deoxyguanosine in DNA</text>
        <dbReference type="Rhea" id="RHEA:24000"/>
        <dbReference type="Rhea" id="RHEA-COMP:10131"/>
        <dbReference type="Rhea" id="RHEA-COMP:10132"/>
        <dbReference type="Rhea" id="RHEA-COMP:11367"/>
        <dbReference type="Rhea" id="RHEA-COMP:11368"/>
        <dbReference type="ChEBI" id="CHEBI:29950"/>
        <dbReference type="ChEBI" id="CHEBI:82612"/>
        <dbReference type="ChEBI" id="CHEBI:85445"/>
        <dbReference type="ChEBI" id="CHEBI:85448"/>
        <dbReference type="EC" id="2.1.1.63"/>
    </reaction>
</comment>
<dbReference type="PANTHER" id="PTHR10815:SF5">
    <property type="entry name" value="METHYLATED-DNA--PROTEIN-CYSTEINE METHYLTRANSFERASE"/>
    <property type="match status" value="1"/>
</dbReference>
<evidence type="ECO:0000256" key="4">
    <source>
        <dbReference type="ARBA" id="ARBA00022603"/>
    </source>
</evidence>
<dbReference type="SUPFAM" id="SSF53155">
    <property type="entry name" value="Methylated DNA-protein cysteine methyltransferase domain"/>
    <property type="match status" value="1"/>
</dbReference>
<dbReference type="Gene3D" id="1.10.10.10">
    <property type="entry name" value="Winged helix-like DNA-binding domain superfamily/Winged helix DNA-binding domain"/>
    <property type="match status" value="1"/>
</dbReference>
<dbReference type="Pfam" id="PF01035">
    <property type="entry name" value="DNA_binding_1"/>
    <property type="match status" value="1"/>
</dbReference>
<dbReference type="Gene3D" id="3.30.160.70">
    <property type="entry name" value="Methylated DNA-protein cysteine methyltransferase domain"/>
    <property type="match status" value="1"/>
</dbReference>
<dbReference type="EMBL" id="FOTJ01000003">
    <property type="protein sequence ID" value="SFL24216.1"/>
    <property type="molecule type" value="Genomic_DNA"/>
</dbReference>
<comment type="catalytic activity">
    <reaction evidence="1">
        <text>a 4-O-methyl-thymidine in DNA + L-cysteinyl-[protein] = a thymidine in DNA + S-methyl-L-cysteinyl-[protein]</text>
        <dbReference type="Rhea" id="RHEA:53428"/>
        <dbReference type="Rhea" id="RHEA-COMP:10131"/>
        <dbReference type="Rhea" id="RHEA-COMP:10132"/>
        <dbReference type="Rhea" id="RHEA-COMP:13555"/>
        <dbReference type="Rhea" id="RHEA-COMP:13556"/>
        <dbReference type="ChEBI" id="CHEBI:29950"/>
        <dbReference type="ChEBI" id="CHEBI:82612"/>
        <dbReference type="ChEBI" id="CHEBI:137386"/>
        <dbReference type="ChEBI" id="CHEBI:137387"/>
        <dbReference type="EC" id="2.1.1.63"/>
    </reaction>
</comment>
<evidence type="ECO:0000313" key="12">
    <source>
        <dbReference type="Proteomes" id="UP000181969"/>
    </source>
</evidence>
<evidence type="ECO:0000256" key="1">
    <source>
        <dbReference type="ARBA" id="ARBA00001286"/>
    </source>
</evidence>
<evidence type="ECO:0000256" key="6">
    <source>
        <dbReference type="ARBA" id="ARBA00022763"/>
    </source>
</evidence>
<keyword evidence="5 11" id="KW-0808">Transferase</keyword>
<evidence type="ECO:0000256" key="3">
    <source>
        <dbReference type="ARBA" id="ARBA00011918"/>
    </source>
</evidence>
<evidence type="ECO:0000256" key="7">
    <source>
        <dbReference type="ARBA" id="ARBA00023204"/>
    </source>
</evidence>
<evidence type="ECO:0000313" key="11">
    <source>
        <dbReference type="EMBL" id="SFL24216.1"/>
    </source>
</evidence>
<feature type="domain" description="Methylated-DNA-[protein]-cysteine S-methyltransferase DNA binding" evidence="9">
    <location>
        <begin position="93"/>
        <end position="172"/>
    </location>
</feature>
<dbReference type="PANTHER" id="PTHR10815">
    <property type="entry name" value="METHYLATED-DNA--PROTEIN-CYSTEINE METHYLTRANSFERASE"/>
    <property type="match status" value="1"/>
</dbReference>
<sequence length="178" mass="20417">MRELCYNKDMKKPLYKNYIATPIGQMMSISDAEFLYRLDFTDQKDFQGKIASLGAPLLEHPTPVSCQLEQELQEYFARQRKSFKLPLAVQGTEFQQKVWKKVEEIPFGQTRTYKEIAQELAQPQASIAVGAANAANRFAIVIPCHRLKKSSGQLAGYAGGLWRKEWLLDFEENTTYDE</sequence>
<organism evidence="11 12">
    <name type="scientific">Lactococcus garvieae</name>
    <dbReference type="NCBI Taxonomy" id="1363"/>
    <lineage>
        <taxon>Bacteria</taxon>
        <taxon>Bacillati</taxon>
        <taxon>Bacillota</taxon>
        <taxon>Bacilli</taxon>
        <taxon>Lactobacillales</taxon>
        <taxon>Streptococcaceae</taxon>
        <taxon>Lactococcus</taxon>
    </lineage>
</organism>
<protein>
    <recommendedName>
        <fullName evidence="3">methylated-DNA--[protein]-cysteine S-methyltransferase</fullName>
        <ecNumber evidence="3">2.1.1.63</ecNumber>
    </recommendedName>
</protein>
<dbReference type="CDD" id="cd06445">
    <property type="entry name" value="ATase"/>
    <property type="match status" value="1"/>
</dbReference>
<dbReference type="Pfam" id="PF02870">
    <property type="entry name" value="Methyltransf_1N"/>
    <property type="match status" value="1"/>
</dbReference>